<dbReference type="PANTHER" id="PTHR11686:SF19">
    <property type="entry name" value="GLUTATHIONE HYDROLASE 5 PROENZYME"/>
    <property type="match status" value="1"/>
</dbReference>
<feature type="binding site" evidence="3">
    <location>
        <begin position="288"/>
        <end position="290"/>
    </location>
    <ligand>
        <name>L-glutamate</name>
        <dbReference type="ChEBI" id="CHEBI:29985"/>
    </ligand>
</feature>
<feature type="binding site" evidence="3">
    <location>
        <position position="56"/>
    </location>
    <ligand>
        <name>L-glutamate</name>
        <dbReference type="ChEBI" id="CHEBI:29985"/>
    </ligand>
</feature>
<dbReference type="InterPro" id="IPR029055">
    <property type="entry name" value="Ntn_hydrolases_N"/>
</dbReference>
<dbReference type="Gene3D" id="1.10.246.130">
    <property type="match status" value="1"/>
</dbReference>
<dbReference type="SUPFAM" id="SSF56235">
    <property type="entry name" value="N-terminal nucleophile aminohydrolases (Ntn hydrolases)"/>
    <property type="match status" value="2"/>
</dbReference>
<dbReference type="PRINTS" id="PR01210">
    <property type="entry name" value="GGTRANSPTASE"/>
</dbReference>
<dbReference type="InterPro" id="IPR000101">
    <property type="entry name" value="GGT_peptidase"/>
</dbReference>
<dbReference type="GO" id="GO:0006954">
    <property type="term" value="P:inflammatory response"/>
    <property type="evidence" value="ECO:0007669"/>
    <property type="project" value="TreeGrafter"/>
</dbReference>
<dbReference type="InterPro" id="IPR043137">
    <property type="entry name" value="GGT_ssub_C"/>
</dbReference>
<dbReference type="Gene3D" id="3.60.20.40">
    <property type="match status" value="1"/>
</dbReference>
<organism evidence="4">
    <name type="scientific">Pundamilia nyererei</name>
    <dbReference type="NCBI Taxonomy" id="303518"/>
    <lineage>
        <taxon>Eukaryota</taxon>
        <taxon>Metazoa</taxon>
        <taxon>Chordata</taxon>
        <taxon>Craniata</taxon>
        <taxon>Vertebrata</taxon>
        <taxon>Euteleostomi</taxon>
        <taxon>Actinopterygii</taxon>
        <taxon>Neopterygii</taxon>
        <taxon>Teleostei</taxon>
        <taxon>Neoteleostei</taxon>
        <taxon>Acanthomorphata</taxon>
        <taxon>Ovalentaria</taxon>
        <taxon>Cichlomorphae</taxon>
        <taxon>Cichliformes</taxon>
        <taxon>Cichlidae</taxon>
        <taxon>African cichlids</taxon>
        <taxon>Pseudocrenilabrinae</taxon>
        <taxon>Haplochromini</taxon>
        <taxon>Pundamilia</taxon>
    </lineage>
</organism>
<dbReference type="Pfam" id="PF01019">
    <property type="entry name" value="G_glu_transpept"/>
    <property type="match status" value="2"/>
</dbReference>
<feature type="binding site" evidence="3">
    <location>
        <position position="312"/>
    </location>
    <ligand>
        <name>L-glutamate</name>
        <dbReference type="ChEBI" id="CHEBI:29985"/>
    </ligand>
</feature>
<accession>A0A3B4EZS6</accession>
<evidence type="ECO:0000256" key="3">
    <source>
        <dbReference type="PIRSR" id="PIRSR600101-2"/>
    </source>
</evidence>
<dbReference type="Ensembl" id="ENSPNYT00000002938.1">
    <property type="protein sequence ID" value="ENSPNYP00000002864.1"/>
    <property type="gene ID" value="ENSPNYG00000002119.1"/>
</dbReference>
<evidence type="ECO:0000256" key="2">
    <source>
        <dbReference type="PIRSR" id="PIRSR600101-1"/>
    </source>
</evidence>
<protein>
    <submittedName>
        <fullName evidence="4">Gamma-glutamyltransferase 5-like</fullName>
    </submittedName>
</protein>
<dbReference type="GO" id="GO:1901750">
    <property type="term" value="P:leukotriene D4 biosynthetic process"/>
    <property type="evidence" value="ECO:0007669"/>
    <property type="project" value="TreeGrafter"/>
</dbReference>
<dbReference type="STRING" id="303518.ENSPNYP00000002864"/>
<feature type="active site" description="Nucleophile" evidence="2">
    <location>
        <position position="270"/>
    </location>
</feature>
<evidence type="ECO:0000256" key="1">
    <source>
        <dbReference type="ARBA" id="ARBA00009381"/>
    </source>
</evidence>
<dbReference type="GO" id="GO:0006751">
    <property type="term" value="P:glutathione catabolic process"/>
    <property type="evidence" value="ECO:0007669"/>
    <property type="project" value="InterPro"/>
</dbReference>
<dbReference type="FunFam" id="1.10.246.130:FF:000001">
    <property type="entry name" value="Gamma-glutamyltransferase 5 isoform 1"/>
    <property type="match status" value="1"/>
</dbReference>
<evidence type="ECO:0000313" key="4">
    <source>
        <dbReference type="Ensembl" id="ENSPNYP00000002864.1"/>
    </source>
</evidence>
<dbReference type="GO" id="GO:0036374">
    <property type="term" value="F:glutathione hydrolase activity"/>
    <property type="evidence" value="ECO:0007669"/>
    <property type="project" value="InterPro"/>
</dbReference>
<dbReference type="GeneTree" id="ENSGT00940000155794"/>
<dbReference type="GO" id="GO:0005886">
    <property type="term" value="C:plasma membrane"/>
    <property type="evidence" value="ECO:0007669"/>
    <property type="project" value="TreeGrafter"/>
</dbReference>
<name>A0A3B4EZS6_9CICH</name>
<reference evidence="4" key="1">
    <citation type="submission" date="2023-09" db="UniProtKB">
        <authorList>
            <consortium name="Ensembl"/>
        </authorList>
    </citation>
    <scope>IDENTIFICATION</scope>
</reference>
<proteinExistence type="inferred from homology"/>
<dbReference type="PANTHER" id="PTHR11686">
    <property type="entry name" value="GAMMA GLUTAMYL TRANSPEPTIDASE"/>
    <property type="match status" value="1"/>
</dbReference>
<dbReference type="InterPro" id="IPR043138">
    <property type="entry name" value="GGT_lsub"/>
</dbReference>
<sequence>MNCFRDILQKGGSAVDAAIAALLCTSIINPQCAGIGGGVIFTVMDSSGKVKIINSRETVPRKVTSDLLKSCPETTKWMGPETQAAVDAHVPVSYVPVSRVQMTFLHYSLIVYSVLSLKGSCGSICRISIVSVKKCLLTQNHLFHCFCSGGKLTLEDLALYQANVTDAWNISLGEYRMYFPPPPAGGTILSLILNIMKEPNTTDEKILFYHRYIEALKFANGLKKHIRDPNFSSDKVKDSFANHIRSLISSDKTHDPQYYGKNSYLDSIGTTHVSVLAEDGSAVSVTSSINDEFGSNVLSSSTGIILNNHLNDFCGRADNIFHGKGSQVCKLTFECFDCLSFSPSPVATSIMKLISDHLIGFPAAGRLSFDGLEALGHKVAKFYNTVNAVEKAGNCISAWSDERKNGKAAGY</sequence>
<comment type="similarity">
    <text evidence="1">Belongs to the gamma-glutamyltransferase family.</text>
</comment>
<dbReference type="GO" id="GO:0002951">
    <property type="term" value="F:leukotriene-C(4) hydrolase"/>
    <property type="evidence" value="ECO:0007669"/>
    <property type="project" value="TreeGrafter"/>
</dbReference>
<dbReference type="AlphaFoldDB" id="A0A3B4EZS6"/>